<proteinExistence type="inferred from homology"/>
<comment type="caution">
    <text evidence="8">The sequence shown here is derived from an EMBL/GenBank/DDBJ whole genome shotgun (WGS) entry which is preliminary data.</text>
</comment>
<dbReference type="GO" id="GO:0005988">
    <property type="term" value="P:lactose metabolic process"/>
    <property type="evidence" value="ECO:0007669"/>
    <property type="project" value="UniProtKB-KW"/>
</dbReference>
<dbReference type="RefSeq" id="WP_096591285.1">
    <property type="nucleotide sequence ID" value="NZ_MWUU01000002.1"/>
</dbReference>
<dbReference type="Proteomes" id="UP000218335">
    <property type="component" value="Unassembled WGS sequence"/>
</dbReference>
<dbReference type="Pfam" id="PF00294">
    <property type="entry name" value="PfkB"/>
    <property type="match status" value="1"/>
</dbReference>
<sequence>MIATHTFNPSVDITYEIDPLVVGEVHRVKQKIENPGGKGINVTKVLHQLGAAHCAFGYLGGANGQWMADTLNEMGITSAFTLIQGQTRQSLALNDGQAQTEVLEQGPTISESEQQAYFENVTQHAADAKVMTISGSSPQFETHSKFDHMARILKAFPHTYNIVDTHAGELKTLLEAKLPIHCIKPNQSEFEMLVGETELTIEDCARLLRTHAYFSNCDVFLTLGGDGALVKWKQDVYRATLPHKDIVNPVGSGDSTVAGIAYGVDQGLAPEVLIRQALACGTSNALQEKTGFIDVNQVAEIKNEIEVERFEW</sequence>
<comment type="similarity">
    <text evidence="6">Belongs to the carbohydrate kinase PfkB family. LacC subfamily.</text>
</comment>
<dbReference type="GO" id="GO:0005524">
    <property type="term" value="F:ATP binding"/>
    <property type="evidence" value="ECO:0007669"/>
    <property type="project" value="UniProtKB-KW"/>
</dbReference>
<keyword evidence="6" id="KW-0423">Lactose metabolism</keyword>
<dbReference type="EC" id="2.7.1.144" evidence="6"/>
<evidence type="ECO:0000313" key="9">
    <source>
        <dbReference type="Proteomes" id="UP000218335"/>
    </source>
</evidence>
<dbReference type="AlphaFoldDB" id="A0A2A4GZE6"/>
<keyword evidence="3 6" id="KW-0547">Nucleotide-binding</keyword>
<dbReference type="PIRSF" id="PIRSF000535">
    <property type="entry name" value="1PFK/6PFK/LacC"/>
    <property type="match status" value="1"/>
</dbReference>
<dbReference type="GO" id="GO:0009024">
    <property type="term" value="F:tagatose-6-phosphate kinase activity"/>
    <property type="evidence" value="ECO:0007669"/>
    <property type="project" value="UniProtKB-EC"/>
</dbReference>
<gene>
    <name evidence="8" type="ORF">B5C08_01455</name>
</gene>
<evidence type="ECO:0000259" key="7">
    <source>
        <dbReference type="Pfam" id="PF00294"/>
    </source>
</evidence>
<comment type="catalytic activity">
    <reaction evidence="6">
        <text>D-tagatofuranose 6-phosphate + ATP = D-tagatofuranose 1,6-bisphosphate + ADP + H(+)</text>
        <dbReference type="Rhea" id="RHEA:12420"/>
        <dbReference type="ChEBI" id="CHEBI:15378"/>
        <dbReference type="ChEBI" id="CHEBI:30616"/>
        <dbReference type="ChEBI" id="CHEBI:58694"/>
        <dbReference type="ChEBI" id="CHEBI:58695"/>
        <dbReference type="ChEBI" id="CHEBI:456216"/>
        <dbReference type="EC" id="2.7.1.144"/>
    </reaction>
</comment>
<evidence type="ECO:0000256" key="2">
    <source>
        <dbReference type="ARBA" id="ARBA00022679"/>
    </source>
</evidence>
<dbReference type="GO" id="GO:0008443">
    <property type="term" value="F:phosphofructokinase activity"/>
    <property type="evidence" value="ECO:0007669"/>
    <property type="project" value="TreeGrafter"/>
</dbReference>
<keyword evidence="4 8" id="KW-0418">Kinase</keyword>
<dbReference type="UniPathway" id="UPA00704">
    <property type="reaction ID" value="UER00715"/>
</dbReference>
<dbReference type="GO" id="GO:0005829">
    <property type="term" value="C:cytosol"/>
    <property type="evidence" value="ECO:0007669"/>
    <property type="project" value="TreeGrafter"/>
</dbReference>
<comment type="similarity">
    <text evidence="1">Belongs to the carbohydrate kinase pfkB family.</text>
</comment>
<dbReference type="InterPro" id="IPR029056">
    <property type="entry name" value="Ribokinase-like"/>
</dbReference>
<dbReference type="EMBL" id="MWUU01000002">
    <property type="protein sequence ID" value="PCF56727.1"/>
    <property type="molecule type" value="Genomic_DNA"/>
</dbReference>
<reference evidence="8 9" key="1">
    <citation type="journal article" date="2017" name="PLoS ONE">
        <title>Development of a real-time PCR for detection of Staphylococcus pseudintermedius using a novel automated comparison of whole-genome sequences.</title>
        <authorList>
            <person name="Verstappen K.M."/>
            <person name="Huijbregts L."/>
            <person name="Spaninks M."/>
            <person name="Wagenaar J.A."/>
            <person name="Fluit A.C."/>
            <person name="Duim B."/>
        </authorList>
    </citation>
    <scope>NUCLEOTIDE SEQUENCE [LARGE SCALE GENOMIC DNA]</scope>
    <source>
        <strain evidence="8 9">215070706401-1</strain>
    </source>
</reference>
<evidence type="ECO:0000313" key="8">
    <source>
        <dbReference type="EMBL" id="PCF56727.1"/>
    </source>
</evidence>
<dbReference type="InterPro" id="IPR017583">
    <property type="entry name" value="Tagatose/fructose_Pkinase"/>
</dbReference>
<dbReference type="PANTHER" id="PTHR46566:SF5">
    <property type="entry name" value="1-PHOSPHOFRUCTOKINASE"/>
    <property type="match status" value="1"/>
</dbReference>
<dbReference type="Gene3D" id="3.40.1190.20">
    <property type="match status" value="1"/>
</dbReference>
<dbReference type="InterPro" id="IPR011611">
    <property type="entry name" value="PfkB_dom"/>
</dbReference>
<dbReference type="PANTHER" id="PTHR46566">
    <property type="entry name" value="1-PHOSPHOFRUCTOKINASE-RELATED"/>
    <property type="match status" value="1"/>
</dbReference>
<dbReference type="NCBIfam" id="TIGR03168">
    <property type="entry name" value="1-PFK"/>
    <property type="match status" value="1"/>
</dbReference>
<evidence type="ECO:0000256" key="5">
    <source>
        <dbReference type="ARBA" id="ARBA00022840"/>
    </source>
</evidence>
<evidence type="ECO:0000256" key="4">
    <source>
        <dbReference type="ARBA" id="ARBA00022777"/>
    </source>
</evidence>
<keyword evidence="5 6" id="KW-0067">ATP-binding</keyword>
<dbReference type="PROSITE" id="PS00583">
    <property type="entry name" value="PFKB_KINASES_1"/>
    <property type="match status" value="1"/>
</dbReference>
<dbReference type="PROSITE" id="PS00584">
    <property type="entry name" value="PFKB_KINASES_2"/>
    <property type="match status" value="1"/>
</dbReference>
<protein>
    <recommendedName>
        <fullName evidence="6">Tagatose-6-phosphate kinase</fullName>
        <ecNumber evidence="6">2.7.1.144</ecNumber>
    </recommendedName>
</protein>
<organism evidence="8 9">
    <name type="scientific">Staphylococcus delphini</name>
    <dbReference type="NCBI Taxonomy" id="53344"/>
    <lineage>
        <taxon>Bacteria</taxon>
        <taxon>Bacillati</taxon>
        <taxon>Bacillota</taxon>
        <taxon>Bacilli</taxon>
        <taxon>Bacillales</taxon>
        <taxon>Staphylococcaceae</taxon>
        <taxon>Staphylococcus</taxon>
        <taxon>Staphylococcus intermedius group</taxon>
    </lineage>
</organism>
<dbReference type="CDD" id="cd01164">
    <property type="entry name" value="FruK_PfkB_like"/>
    <property type="match status" value="1"/>
</dbReference>
<dbReference type="SUPFAM" id="SSF53613">
    <property type="entry name" value="Ribokinase-like"/>
    <property type="match status" value="1"/>
</dbReference>
<name>A0A2A4GZE6_9STAP</name>
<evidence type="ECO:0000256" key="1">
    <source>
        <dbReference type="ARBA" id="ARBA00005380"/>
    </source>
</evidence>
<evidence type="ECO:0000256" key="3">
    <source>
        <dbReference type="ARBA" id="ARBA00022741"/>
    </source>
</evidence>
<dbReference type="GO" id="GO:2001059">
    <property type="term" value="P:D-tagatose 6-phosphate catabolic process"/>
    <property type="evidence" value="ECO:0007669"/>
    <property type="project" value="UniProtKB-UniPathway"/>
</dbReference>
<evidence type="ECO:0000256" key="6">
    <source>
        <dbReference type="PIRNR" id="PIRNR000535"/>
    </source>
</evidence>
<feature type="domain" description="Carbohydrate kinase PfkB" evidence="7">
    <location>
        <begin position="6"/>
        <end position="291"/>
    </location>
</feature>
<comment type="pathway">
    <text evidence="6">Carbohydrate metabolism; D-tagatose 6-phosphate degradation; D-glyceraldehyde 3-phosphate and glycerone phosphate from D-tagatose 6-phosphate: step 1/2.</text>
</comment>
<accession>A0A2A4GZE6</accession>
<keyword evidence="2 6" id="KW-0808">Transferase</keyword>
<dbReference type="InterPro" id="IPR002173">
    <property type="entry name" value="Carboh/pur_kinase_PfkB_CS"/>
</dbReference>